<accession>A0A1H5L9U4</accession>
<dbReference type="PANTHER" id="PTHR46211">
    <property type="entry name" value="GLYCEROPHOSPHORYL DIESTER PHOSPHODIESTERASE"/>
    <property type="match status" value="1"/>
</dbReference>
<dbReference type="PROSITE" id="PS51704">
    <property type="entry name" value="GP_PDE"/>
    <property type="match status" value="1"/>
</dbReference>
<name>A0A1H5L9U4_9MICO</name>
<dbReference type="AlphaFoldDB" id="A0A1H5L9U4"/>
<dbReference type="GO" id="GO:0008081">
    <property type="term" value="F:phosphoric diester hydrolase activity"/>
    <property type="evidence" value="ECO:0007669"/>
    <property type="project" value="InterPro"/>
</dbReference>
<feature type="domain" description="GP-PDE" evidence="1">
    <location>
        <begin position="14"/>
        <end position="254"/>
    </location>
</feature>
<dbReference type="Pfam" id="PF03009">
    <property type="entry name" value="GDPD"/>
    <property type="match status" value="1"/>
</dbReference>
<dbReference type="EMBL" id="FNTX01000002">
    <property type="protein sequence ID" value="SEE73774.1"/>
    <property type="molecule type" value="Genomic_DNA"/>
</dbReference>
<proteinExistence type="predicted"/>
<dbReference type="SUPFAM" id="SSF51695">
    <property type="entry name" value="PLC-like phosphodiesterases"/>
    <property type="match status" value="1"/>
</dbReference>
<dbReference type="InterPro" id="IPR017946">
    <property type="entry name" value="PLC-like_Pdiesterase_TIM-brl"/>
</dbReference>
<dbReference type="Gene3D" id="3.20.20.190">
    <property type="entry name" value="Phosphatidylinositol (PI) phosphodiesterase"/>
    <property type="match status" value="1"/>
</dbReference>
<dbReference type="GO" id="GO:0006629">
    <property type="term" value="P:lipid metabolic process"/>
    <property type="evidence" value="ECO:0007669"/>
    <property type="project" value="InterPro"/>
</dbReference>
<evidence type="ECO:0000259" key="1">
    <source>
        <dbReference type="PROSITE" id="PS51704"/>
    </source>
</evidence>
<sequence>MSAVPSATRAPDRPLVVAHRGNASVAPGNTMPAVEGAWRAGADLVEVDVRMSADGVPVVIHDATVDATTTGAGEVAGMTGAQARELDAGSWFSPVFAAHRVPLLADVARFLSDHDGTDLLLEVKGDLTVVQATVVLATLDAAGMRERTIVQTFWPQTIRALRAVDPAMRLGLLVGSHVAPNEVMFLLSAEVGAMACNPRYDLLAEDPNLVQAIHDAGMRVFVWTLNEAAAWEEAVAWGVDGIITDRPDRLAGWLSARGVERSAPEAV</sequence>
<dbReference type="PANTHER" id="PTHR46211:SF1">
    <property type="entry name" value="GLYCEROPHOSPHODIESTER PHOSPHODIESTERASE, CYTOPLASMIC"/>
    <property type="match status" value="1"/>
</dbReference>
<reference evidence="3" key="1">
    <citation type="submission" date="2016-10" db="EMBL/GenBank/DDBJ databases">
        <authorList>
            <person name="Varghese N."/>
            <person name="Submissions S."/>
        </authorList>
    </citation>
    <scope>NUCLEOTIDE SEQUENCE [LARGE SCALE GENOMIC DNA]</scope>
    <source>
        <strain evidence="3">DSM 21368</strain>
    </source>
</reference>
<gene>
    <name evidence="2" type="ORF">SAMN04488554_2691</name>
</gene>
<dbReference type="InterPro" id="IPR030395">
    <property type="entry name" value="GP_PDE_dom"/>
</dbReference>
<dbReference type="Proteomes" id="UP000199220">
    <property type="component" value="Unassembled WGS sequence"/>
</dbReference>
<dbReference type="STRING" id="648782.SAMN04488554_2691"/>
<evidence type="ECO:0000313" key="3">
    <source>
        <dbReference type="Proteomes" id="UP000199220"/>
    </source>
</evidence>
<organism evidence="2 3">
    <name type="scientific">Ruania alba</name>
    <dbReference type="NCBI Taxonomy" id="648782"/>
    <lineage>
        <taxon>Bacteria</taxon>
        <taxon>Bacillati</taxon>
        <taxon>Actinomycetota</taxon>
        <taxon>Actinomycetes</taxon>
        <taxon>Micrococcales</taxon>
        <taxon>Ruaniaceae</taxon>
        <taxon>Ruania</taxon>
    </lineage>
</organism>
<protein>
    <submittedName>
        <fullName evidence="2">Glycerophosphoryl diester phosphodiesterase</fullName>
    </submittedName>
</protein>
<evidence type="ECO:0000313" key="2">
    <source>
        <dbReference type="EMBL" id="SEE73774.1"/>
    </source>
</evidence>
<keyword evidence="3" id="KW-1185">Reference proteome</keyword>